<evidence type="ECO:0000256" key="2">
    <source>
        <dbReference type="SAM" id="Coils"/>
    </source>
</evidence>
<comment type="similarity">
    <text evidence="1">Belongs to the membrane fusion protein (MFP) (TC 8.A.1) family.</text>
</comment>
<reference evidence="4 5" key="1">
    <citation type="submission" date="2018-10" db="EMBL/GenBank/DDBJ databases">
        <authorList>
            <person name="Chen W.-M."/>
        </authorList>
    </citation>
    <scope>NUCLEOTIDE SEQUENCE [LARGE SCALE GENOMIC DNA]</scope>
    <source>
        <strain evidence="4 5">H-5</strain>
    </source>
</reference>
<dbReference type="Gene3D" id="2.40.30.170">
    <property type="match status" value="1"/>
</dbReference>
<proteinExistence type="inferred from homology"/>
<feature type="domain" description="CzcB-like barrel-sandwich hybrid" evidence="3">
    <location>
        <begin position="85"/>
        <end position="221"/>
    </location>
</feature>
<dbReference type="Gene3D" id="2.40.420.20">
    <property type="match status" value="1"/>
</dbReference>
<keyword evidence="5" id="KW-1185">Reference proteome</keyword>
<sequence length="384" mass="40739">MKRPPLSLRLAAPFCLRLVFFRLVLLRLAALVLGSLALAACDKPEAPAVKAANVTLITVARAETVDLEVREQAVGSIEGLVDPTVAAEIAARVVKVLVNPGQAVRKGQVIALLDPTDYGFMQREAESEVNRLETLLANQQRMVERNQRLVEKNFLSQTALDDVSTQRSALQQQLDAARSRLAGVRNTGSKTQVLAPADGIVEKQIVASGDYVKIGDPILQIIGTQKLRVHLPFPESVAGKLQPGMTVRLTTPTAAEPLTSTVRALKPLIGAGNRAVDVTADVVGQPGWQPGASVEGTVVLSKRDAAVVIPEQSLVLRPAGEVAYVIDNNKAVQRILKTGLRQEGRVEVLQGVVAGELVAADGAGFLTDGAEVNIQKPSQAATAP</sequence>
<evidence type="ECO:0000313" key="5">
    <source>
        <dbReference type="Proteomes" id="UP000275137"/>
    </source>
</evidence>
<feature type="coiled-coil region" evidence="2">
    <location>
        <begin position="122"/>
        <end position="187"/>
    </location>
</feature>
<protein>
    <submittedName>
        <fullName evidence="4">Efflux RND transporter periplasmic adaptor subunit</fullName>
    </submittedName>
</protein>
<dbReference type="AlphaFoldDB" id="A0A3N0UZ73"/>
<organism evidence="4 5">
    <name type="scientific">Pseudomethylobacillus aquaticus</name>
    <dbReference type="NCBI Taxonomy" id="2676064"/>
    <lineage>
        <taxon>Bacteria</taxon>
        <taxon>Pseudomonadati</taxon>
        <taxon>Pseudomonadota</taxon>
        <taxon>Betaproteobacteria</taxon>
        <taxon>Nitrosomonadales</taxon>
        <taxon>Methylophilaceae</taxon>
        <taxon>Pseudomethylobacillus</taxon>
    </lineage>
</organism>
<dbReference type="RefSeq" id="WP_123237621.1">
    <property type="nucleotide sequence ID" value="NZ_RJVP01000004.1"/>
</dbReference>
<dbReference type="Gene3D" id="2.40.50.100">
    <property type="match status" value="1"/>
</dbReference>
<dbReference type="InterPro" id="IPR058647">
    <property type="entry name" value="BSH_CzcB-like"/>
</dbReference>
<keyword evidence="2" id="KW-0175">Coiled coil</keyword>
<accession>A0A3N0UZ73</accession>
<gene>
    <name evidence="4" type="ORF">ED236_08915</name>
</gene>
<comment type="caution">
    <text evidence="4">The sequence shown here is derived from an EMBL/GenBank/DDBJ whole genome shotgun (WGS) entry which is preliminary data.</text>
</comment>
<evidence type="ECO:0000256" key="1">
    <source>
        <dbReference type="ARBA" id="ARBA00009477"/>
    </source>
</evidence>
<dbReference type="GO" id="GO:1990281">
    <property type="term" value="C:efflux pump complex"/>
    <property type="evidence" value="ECO:0007669"/>
    <property type="project" value="TreeGrafter"/>
</dbReference>
<dbReference type="InterPro" id="IPR006143">
    <property type="entry name" value="RND_pump_MFP"/>
</dbReference>
<name>A0A3N0UZ73_9PROT</name>
<dbReference type="Pfam" id="PF25973">
    <property type="entry name" value="BSH_CzcB"/>
    <property type="match status" value="1"/>
</dbReference>
<dbReference type="EMBL" id="RJVP01000004">
    <property type="protein sequence ID" value="ROH85847.1"/>
    <property type="molecule type" value="Genomic_DNA"/>
</dbReference>
<dbReference type="Proteomes" id="UP000275137">
    <property type="component" value="Unassembled WGS sequence"/>
</dbReference>
<dbReference type="PANTHER" id="PTHR30469">
    <property type="entry name" value="MULTIDRUG RESISTANCE PROTEIN MDTA"/>
    <property type="match status" value="1"/>
</dbReference>
<dbReference type="Gene3D" id="1.10.287.470">
    <property type="entry name" value="Helix hairpin bin"/>
    <property type="match status" value="1"/>
</dbReference>
<dbReference type="NCBIfam" id="TIGR01730">
    <property type="entry name" value="RND_mfp"/>
    <property type="match status" value="1"/>
</dbReference>
<dbReference type="SUPFAM" id="SSF111369">
    <property type="entry name" value="HlyD-like secretion proteins"/>
    <property type="match status" value="1"/>
</dbReference>
<dbReference type="PANTHER" id="PTHR30469:SF15">
    <property type="entry name" value="HLYD FAMILY OF SECRETION PROTEINS"/>
    <property type="match status" value="1"/>
</dbReference>
<dbReference type="GO" id="GO:0015562">
    <property type="term" value="F:efflux transmembrane transporter activity"/>
    <property type="evidence" value="ECO:0007669"/>
    <property type="project" value="TreeGrafter"/>
</dbReference>
<evidence type="ECO:0000313" key="4">
    <source>
        <dbReference type="EMBL" id="ROH85847.1"/>
    </source>
</evidence>
<evidence type="ECO:0000259" key="3">
    <source>
        <dbReference type="Pfam" id="PF25973"/>
    </source>
</evidence>